<dbReference type="AlphaFoldDB" id="A0A0D2D6L1"/>
<accession>A0A0D2D6L1</accession>
<protein>
    <submittedName>
        <fullName evidence="3">Uncharacterized protein</fullName>
    </submittedName>
</protein>
<reference evidence="3 4" key="1">
    <citation type="submission" date="2015-01" db="EMBL/GenBank/DDBJ databases">
        <title>The Genome Sequence of Exophiala oligosperma CBS72588.</title>
        <authorList>
            <consortium name="The Broad Institute Genomics Platform"/>
            <person name="Cuomo C."/>
            <person name="de Hoog S."/>
            <person name="Gorbushina A."/>
            <person name="Stielow B."/>
            <person name="Teixiera M."/>
            <person name="Abouelleil A."/>
            <person name="Chapman S.B."/>
            <person name="Priest M."/>
            <person name="Young S.K."/>
            <person name="Wortman J."/>
            <person name="Nusbaum C."/>
            <person name="Birren B."/>
        </authorList>
    </citation>
    <scope>NUCLEOTIDE SEQUENCE [LARGE SCALE GENOMIC DNA]</scope>
    <source>
        <strain evidence="3 4">CBS 72588</strain>
    </source>
</reference>
<feature type="compositionally biased region" description="Low complexity" evidence="2">
    <location>
        <begin position="95"/>
        <end position="114"/>
    </location>
</feature>
<dbReference type="HOGENOM" id="CLU_066472_0_0_1"/>
<evidence type="ECO:0000313" key="3">
    <source>
        <dbReference type="EMBL" id="KIW38838.1"/>
    </source>
</evidence>
<evidence type="ECO:0000256" key="2">
    <source>
        <dbReference type="SAM" id="MobiDB-lite"/>
    </source>
</evidence>
<organism evidence="3 4">
    <name type="scientific">Exophiala oligosperma</name>
    <dbReference type="NCBI Taxonomy" id="215243"/>
    <lineage>
        <taxon>Eukaryota</taxon>
        <taxon>Fungi</taxon>
        <taxon>Dikarya</taxon>
        <taxon>Ascomycota</taxon>
        <taxon>Pezizomycotina</taxon>
        <taxon>Eurotiomycetes</taxon>
        <taxon>Chaetothyriomycetidae</taxon>
        <taxon>Chaetothyriales</taxon>
        <taxon>Herpotrichiellaceae</taxon>
        <taxon>Exophiala</taxon>
    </lineage>
</organism>
<dbReference type="VEuPathDB" id="FungiDB:PV06_08672"/>
<dbReference type="GeneID" id="27360746"/>
<dbReference type="OrthoDB" id="4160385at2759"/>
<feature type="region of interest" description="Disordered" evidence="2">
    <location>
        <begin position="95"/>
        <end position="122"/>
    </location>
</feature>
<evidence type="ECO:0000256" key="1">
    <source>
        <dbReference type="SAM" id="Coils"/>
    </source>
</evidence>
<dbReference type="RefSeq" id="XP_016259054.1">
    <property type="nucleotide sequence ID" value="XM_016410032.1"/>
</dbReference>
<evidence type="ECO:0000313" key="4">
    <source>
        <dbReference type="Proteomes" id="UP000053342"/>
    </source>
</evidence>
<keyword evidence="4" id="KW-1185">Reference proteome</keyword>
<sequence length="240" mass="26731">MISSILIHPAFSQSLLTQTQPQPPPTEMHLTCKTKVALLKGMRPHFSNQQHVTTTQKILSSACATTTSCIYCDIWKLAALIASHVPLRARYNLPSTSPTSSPMSSRPSSPISFSPTPPHADMASVSRKIEAQIQAQRSQLNSILSICTVSGADECEGLRMAHDRCSAAVEDLLDQEEDLEEALLEELQEQQSVYHYDCEYNHHHHGYTSDYTYPDIKGGFPYPYPSYPHDRRPSAFDVAI</sequence>
<keyword evidence="1" id="KW-0175">Coiled coil</keyword>
<name>A0A0D2D6L1_9EURO</name>
<gene>
    <name evidence="3" type="ORF">PV06_08672</name>
</gene>
<dbReference type="EMBL" id="KN847340">
    <property type="protein sequence ID" value="KIW38838.1"/>
    <property type="molecule type" value="Genomic_DNA"/>
</dbReference>
<dbReference type="Proteomes" id="UP000053342">
    <property type="component" value="Unassembled WGS sequence"/>
</dbReference>
<proteinExistence type="predicted"/>
<feature type="coiled-coil region" evidence="1">
    <location>
        <begin position="162"/>
        <end position="193"/>
    </location>
</feature>